<sequence length="104" mass="12165">MHVNHATQASRSSLLKDTCSDRIFHLIRTIHGGKKLSIVRSFSFKIEKRETKWDSKLQVKILSRPYLHQLQRIPNTNNLNKLGCSSFYMSRIFLTKTMKATCRQ</sequence>
<name>A0AAN9R893_CANGL</name>
<proteinExistence type="predicted"/>
<evidence type="ECO:0000313" key="1">
    <source>
        <dbReference type="EMBL" id="KAK7362886.1"/>
    </source>
</evidence>
<dbReference type="AlphaFoldDB" id="A0AAN9R893"/>
<dbReference type="Proteomes" id="UP001367508">
    <property type="component" value="Unassembled WGS sequence"/>
</dbReference>
<dbReference type="EMBL" id="JAYMYQ010000001">
    <property type="protein sequence ID" value="KAK7362886.1"/>
    <property type="molecule type" value="Genomic_DNA"/>
</dbReference>
<accession>A0AAN9R893</accession>
<gene>
    <name evidence="1" type="ORF">VNO77_05011</name>
</gene>
<reference evidence="1 2" key="1">
    <citation type="submission" date="2024-01" db="EMBL/GenBank/DDBJ databases">
        <title>The genomes of 5 underutilized Papilionoideae crops provide insights into root nodulation and disease resistanc.</title>
        <authorList>
            <person name="Jiang F."/>
        </authorList>
    </citation>
    <scope>NUCLEOTIDE SEQUENCE [LARGE SCALE GENOMIC DNA]</scope>
    <source>
        <strain evidence="1">LVBAO_FW01</strain>
        <tissue evidence="1">Leaves</tissue>
    </source>
</reference>
<protein>
    <submittedName>
        <fullName evidence="1">Uncharacterized protein</fullName>
    </submittedName>
</protein>
<keyword evidence="2" id="KW-1185">Reference proteome</keyword>
<evidence type="ECO:0000313" key="2">
    <source>
        <dbReference type="Proteomes" id="UP001367508"/>
    </source>
</evidence>
<organism evidence="1 2">
    <name type="scientific">Canavalia gladiata</name>
    <name type="common">Sword bean</name>
    <name type="synonym">Dolichos gladiatus</name>
    <dbReference type="NCBI Taxonomy" id="3824"/>
    <lineage>
        <taxon>Eukaryota</taxon>
        <taxon>Viridiplantae</taxon>
        <taxon>Streptophyta</taxon>
        <taxon>Embryophyta</taxon>
        <taxon>Tracheophyta</taxon>
        <taxon>Spermatophyta</taxon>
        <taxon>Magnoliopsida</taxon>
        <taxon>eudicotyledons</taxon>
        <taxon>Gunneridae</taxon>
        <taxon>Pentapetalae</taxon>
        <taxon>rosids</taxon>
        <taxon>fabids</taxon>
        <taxon>Fabales</taxon>
        <taxon>Fabaceae</taxon>
        <taxon>Papilionoideae</taxon>
        <taxon>50 kb inversion clade</taxon>
        <taxon>NPAAA clade</taxon>
        <taxon>indigoferoid/millettioid clade</taxon>
        <taxon>Phaseoleae</taxon>
        <taxon>Canavalia</taxon>
    </lineage>
</organism>
<comment type="caution">
    <text evidence="1">The sequence shown here is derived from an EMBL/GenBank/DDBJ whole genome shotgun (WGS) entry which is preliminary data.</text>
</comment>